<dbReference type="EMBL" id="VJMJ01000089">
    <property type="protein sequence ID" value="KAF0736169.1"/>
    <property type="molecule type" value="Genomic_DNA"/>
</dbReference>
<reference evidence="5 6" key="1">
    <citation type="submission" date="2019-07" db="EMBL/GenBank/DDBJ databases">
        <title>Genomics analysis of Aphanomyces spp. identifies a new class of oomycete effector associated with host adaptation.</title>
        <authorList>
            <person name="Gaulin E."/>
        </authorList>
    </citation>
    <scope>NUCLEOTIDE SEQUENCE [LARGE SCALE GENOMIC DNA]</scope>
    <source>
        <strain evidence="5 6">ATCC 201684</strain>
    </source>
</reference>
<gene>
    <name evidence="5" type="ORF">Ae201684_007192</name>
</gene>
<keyword evidence="3" id="KW-0862">Zinc</keyword>
<proteinExistence type="predicted"/>
<keyword evidence="2" id="KW-0863">Zinc-finger</keyword>
<evidence type="ECO:0000313" key="5">
    <source>
        <dbReference type="EMBL" id="KAF0736169.1"/>
    </source>
</evidence>
<dbReference type="Pfam" id="PF01363">
    <property type="entry name" value="FYVE"/>
    <property type="match status" value="1"/>
</dbReference>
<dbReference type="VEuPathDB" id="FungiDB:AeMF1_020561"/>
<dbReference type="InterPro" id="IPR013083">
    <property type="entry name" value="Znf_RING/FYVE/PHD"/>
</dbReference>
<dbReference type="AlphaFoldDB" id="A0A6G0X838"/>
<evidence type="ECO:0000313" key="6">
    <source>
        <dbReference type="Proteomes" id="UP000481153"/>
    </source>
</evidence>
<dbReference type="CDD" id="cd00065">
    <property type="entry name" value="FYVE_like_SF"/>
    <property type="match status" value="1"/>
</dbReference>
<dbReference type="InterPro" id="IPR023393">
    <property type="entry name" value="START-like_dom_sf"/>
</dbReference>
<keyword evidence="6" id="KW-1185">Reference proteome</keyword>
<organism evidence="5 6">
    <name type="scientific">Aphanomyces euteiches</name>
    <dbReference type="NCBI Taxonomy" id="100861"/>
    <lineage>
        <taxon>Eukaryota</taxon>
        <taxon>Sar</taxon>
        <taxon>Stramenopiles</taxon>
        <taxon>Oomycota</taxon>
        <taxon>Saprolegniomycetes</taxon>
        <taxon>Saprolegniales</taxon>
        <taxon>Verrucalvaceae</taxon>
        <taxon>Aphanomyces</taxon>
    </lineage>
</organism>
<dbReference type="SUPFAM" id="SSF55961">
    <property type="entry name" value="Bet v1-like"/>
    <property type="match status" value="1"/>
</dbReference>
<dbReference type="InterPro" id="IPR000306">
    <property type="entry name" value="Znf_FYVE"/>
</dbReference>
<keyword evidence="1" id="KW-0479">Metal-binding</keyword>
<dbReference type="Gene3D" id="3.30.40.10">
    <property type="entry name" value="Zinc/RING finger domain, C3HC4 (zinc finger)"/>
    <property type="match status" value="1"/>
</dbReference>
<dbReference type="SUPFAM" id="SSF57903">
    <property type="entry name" value="FYVE/PHD zinc finger"/>
    <property type="match status" value="1"/>
</dbReference>
<protein>
    <recommendedName>
        <fullName evidence="4">FYVE zinc finger domain-containing protein</fullName>
    </recommendedName>
</protein>
<dbReference type="PANTHER" id="PTHR13510:SF44">
    <property type="entry name" value="RABENOSYN-5"/>
    <property type="match status" value="1"/>
</dbReference>
<dbReference type="Proteomes" id="UP000481153">
    <property type="component" value="Unassembled WGS sequence"/>
</dbReference>
<sequence length="411" mass="46781">MELPRPSSFFRLPPLPPEYIEQLKQDALANALDLVRKSKLQGGTLRWIPLGSDNDLMLYYAKDMHTPHTNAYLGVMDIAASLNEVIELFQSDSTAQAKEFAKRLGAPIADAAMLYTFLEPQPDEPRRQIGISWRAYQTHYPLGPKRDACELVCHHDFALNGQRGWVCSYKSIHIPSDIPGNELPLHHLDRLENHGDGYVFLECDRRPGHLIVHRVLHVDMQACKSDRLMEMLVGRESFLDANARWHLRNLRHLDRLLRVNRLAHASFLATPEVVPVAIRSSCFRCQRRFYPWAHKANCYLCGEVVCTRCLQRWQVKTSGMWTTMPMCLQCVHIATIPPPPEEIESVASLTYVSPLHFASVDTEQERSVLATSVVSFVDSCAVEVGSVMMWEQPSKKSLNDGKDDMPPIMLR</sequence>
<accession>A0A6G0X838</accession>
<name>A0A6G0X838_9STRA</name>
<dbReference type="GO" id="GO:0008270">
    <property type="term" value="F:zinc ion binding"/>
    <property type="evidence" value="ECO:0007669"/>
    <property type="project" value="UniProtKB-KW"/>
</dbReference>
<evidence type="ECO:0000256" key="1">
    <source>
        <dbReference type="ARBA" id="ARBA00022723"/>
    </source>
</evidence>
<evidence type="ECO:0000259" key="4">
    <source>
        <dbReference type="Pfam" id="PF01363"/>
    </source>
</evidence>
<dbReference type="PANTHER" id="PTHR13510">
    <property type="entry name" value="FYVE-FINGER-CONTAINING RAB5 EFFECTOR PROTEIN RABENOSYN-5-RELATED"/>
    <property type="match status" value="1"/>
</dbReference>
<dbReference type="InterPro" id="IPR052727">
    <property type="entry name" value="Rab4/Rab5_effector"/>
</dbReference>
<dbReference type="InterPro" id="IPR011011">
    <property type="entry name" value="Znf_FYVE_PHD"/>
</dbReference>
<comment type="caution">
    <text evidence="5">The sequence shown here is derived from an EMBL/GenBank/DDBJ whole genome shotgun (WGS) entry which is preliminary data.</text>
</comment>
<dbReference type="Gene3D" id="3.30.530.20">
    <property type="match status" value="1"/>
</dbReference>
<feature type="domain" description="FYVE zinc finger" evidence="4">
    <location>
        <begin position="279"/>
        <end position="332"/>
    </location>
</feature>
<evidence type="ECO:0000256" key="2">
    <source>
        <dbReference type="ARBA" id="ARBA00022771"/>
    </source>
</evidence>
<evidence type="ECO:0000256" key="3">
    <source>
        <dbReference type="ARBA" id="ARBA00022833"/>
    </source>
</evidence>